<accession>A0A7C2S9T6</accession>
<reference evidence="8" key="1">
    <citation type="journal article" date="2020" name="mSystems">
        <title>Genome- and Community-Level Interaction Insights into Carbon Utilization and Element Cycling Functions of Hydrothermarchaeota in Hydrothermal Sediment.</title>
        <authorList>
            <person name="Zhou Z."/>
            <person name="Liu Y."/>
            <person name="Xu W."/>
            <person name="Pan J."/>
            <person name="Luo Z.H."/>
            <person name="Li M."/>
        </authorList>
    </citation>
    <scope>NUCLEOTIDE SEQUENCE [LARGE SCALE GENOMIC DNA]</scope>
    <source>
        <strain evidence="8">SpSt-299</strain>
    </source>
</reference>
<comment type="subcellular location">
    <subcellularLocation>
        <location evidence="1">Cell membrane</location>
        <topology evidence="1">Single-pass membrane protein</topology>
    </subcellularLocation>
</comment>
<evidence type="ECO:0000256" key="2">
    <source>
        <dbReference type="ARBA" id="ARBA00022475"/>
    </source>
</evidence>
<organism evidence="8">
    <name type="scientific">Thermoanaerobaculum aquaticum</name>
    <dbReference type="NCBI Taxonomy" id="1312852"/>
    <lineage>
        <taxon>Bacteria</taxon>
        <taxon>Pseudomonadati</taxon>
        <taxon>Acidobacteriota</taxon>
        <taxon>Thermoanaerobaculia</taxon>
        <taxon>Thermoanaerobaculales</taxon>
        <taxon>Thermoanaerobaculaceae</taxon>
        <taxon>Thermoanaerobaculum</taxon>
    </lineage>
</organism>
<dbReference type="InterPro" id="IPR007168">
    <property type="entry name" value="Phageshock_PspC_N"/>
</dbReference>
<keyword evidence="2" id="KW-1003">Cell membrane</keyword>
<dbReference type="EMBL" id="DSMR01000382">
    <property type="protein sequence ID" value="HET47551.1"/>
    <property type="molecule type" value="Genomic_DNA"/>
</dbReference>
<feature type="transmembrane region" description="Helical" evidence="6">
    <location>
        <begin position="60"/>
        <end position="84"/>
    </location>
</feature>
<gene>
    <name evidence="8" type="ORF">ENQ31_05260</name>
</gene>
<dbReference type="PANTHER" id="PTHR33885">
    <property type="entry name" value="PHAGE SHOCK PROTEIN C"/>
    <property type="match status" value="1"/>
</dbReference>
<sequence length="88" mass="9729">MACRACGREIPEGSTYCNFCGTAQALGFRKLFRSSTERQLLGVCGGFAEYWELDPTVIRVAYAVLTFLTGVLPGVLLYFVLALIMPKR</sequence>
<dbReference type="AlphaFoldDB" id="A0A7C2S9T6"/>
<dbReference type="InterPro" id="IPR052027">
    <property type="entry name" value="PspC"/>
</dbReference>
<evidence type="ECO:0000313" key="8">
    <source>
        <dbReference type="EMBL" id="HET47551.1"/>
    </source>
</evidence>
<proteinExistence type="predicted"/>
<keyword evidence="3 6" id="KW-0812">Transmembrane</keyword>
<comment type="caution">
    <text evidence="8">The sequence shown here is derived from an EMBL/GenBank/DDBJ whole genome shotgun (WGS) entry which is preliminary data.</text>
</comment>
<dbReference type="Pfam" id="PF04024">
    <property type="entry name" value="PspC"/>
    <property type="match status" value="1"/>
</dbReference>
<evidence type="ECO:0000256" key="5">
    <source>
        <dbReference type="ARBA" id="ARBA00023136"/>
    </source>
</evidence>
<dbReference type="PANTHER" id="PTHR33885:SF3">
    <property type="entry name" value="PHAGE SHOCK PROTEIN C"/>
    <property type="match status" value="1"/>
</dbReference>
<evidence type="ECO:0000256" key="4">
    <source>
        <dbReference type="ARBA" id="ARBA00022989"/>
    </source>
</evidence>
<keyword evidence="5 6" id="KW-0472">Membrane</keyword>
<keyword evidence="4 6" id="KW-1133">Transmembrane helix</keyword>
<protein>
    <submittedName>
        <fullName evidence="8">PspC domain-containing protein</fullName>
    </submittedName>
</protein>
<name>A0A7C2S9T6_9BACT</name>
<dbReference type="GO" id="GO:0005886">
    <property type="term" value="C:plasma membrane"/>
    <property type="evidence" value="ECO:0007669"/>
    <property type="project" value="UniProtKB-SubCell"/>
</dbReference>
<evidence type="ECO:0000256" key="1">
    <source>
        <dbReference type="ARBA" id="ARBA00004162"/>
    </source>
</evidence>
<evidence type="ECO:0000256" key="3">
    <source>
        <dbReference type="ARBA" id="ARBA00022692"/>
    </source>
</evidence>
<evidence type="ECO:0000259" key="7">
    <source>
        <dbReference type="Pfam" id="PF04024"/>
    </source>
</evidence>
<feature type="domain" description="Phage shock protein PspC N-terminal" evidence="7">
    <location>
        <begin position="29"/>
        <end position="87"/>
    </location>
</feature>
<evidence type="ECO:0000256" key="6">
    <source>
        <dbReference type="SAM" id="Phobius"/>
    </source>
</evidence>